<dbReference type="EMBL" id="FR799586">
    <property type="protein sequence ID" value="CBZ30474.1"/>
    <property type="molecule type" value="Genomic_DNA"/>
</dbReference>
<evidence type="ECO:0000256" key="1">
    <source>
        <dbReference type="SAM" id="Phobius"/>
    </source>
</evidence>
<accession>E9B5F4</accession>
<evidence type="ECO:0000313" key="3">
    <source>
        <dbReference type="Proteomes" id="UP000007259"/>
    </source>
</evidence>
<dbReference type="GeneID" id="13452529"/>
<keyword evidence="1" id="KW-0812">Transmembrane</keyword>
<gene>
    <name evidence="2" type="ORF">LMXM_33_3645</name>
</gene>
<feature type="transmembrane region" description="Helical" evidence="1">
    <location>
        <begin position="28"/>
        <end position="48"/>
    </location>
</feature>
<name>E9B5F4_LEIMU</name>
<protein>
    <submittedName>
        <fullName evidence="2">Uncharacterized protein</fullName>
    </submittedName>
</protein>
<dbReference type="KEGG" id="lmi:LMXM_33_3645"/>
<dbReference type="OrthoDB" id="267951at2759"/>
<reference evidence="2 3" key="1">
    <citation type="journal article" date="2011" name="Genome Res.">
        <title>Chromosome and gene copy number variation allow major structural change between species and strains of Leishmania.</title>
        <authorList>
            <person name="Rogers M.B."/>
            <person name="Hilley J.D."/>
            <person name="Dickens N.J."/>
            <person name="Wilkes J."/>
            <person name="Bates P.A."/>
            <person name="Depledge D.P."/>
            <person name="Harris D."/>
            <person name="Her Y."/>
            <person name="Herzyk P."/>
            <person name="Imamura H."/>
            <person name="Otto T.D."/>
            <person name="Sanders M."/>
            <person name="Seeger K."/>
            <person name="Dujardin J.C."/>
            <person name="Berriman M."/>
            <person name="Smith D.F."/>
            <person name="Hertz-Fowler C."/>
            <person name="Mottram J.C."/>
        </authorList>
    </citation>
    <scope>NUCLEOTIDE SEQUENCE [LARGE SCALE GENOMIC DNA]</scope>
    <source>
        <strain evidence="2 3">MHOM/GT/2001/U1103</strain>
    </source>
</reference>
<dbReference type="OMA" id="VRITPVM"/>
<dbReference type="VEuPathDB" id="TriTrypDB:LmxM.33.3645"/>
<sequence>MPSMLNLVPAVETTMTRTPMYVEVRVNAVPLMMVFGVSLVLALVYTLWKLLPRIRSGELSSSNTEANFRAGLLNRKLKREKVRSEDDSSADMV</sequence>
<organism evidence="2 3">
    <name type="scientific">Leishmania mexicana (strain MHOM/GT/2001/U1103)</name>
    <dbReference type="NCBI Taxonomy" id="929439"/>
    <lineage>
        <taxon>Eukaryota</taxon>
        <taxon>Discoba</taxon>
        <taxon>Euglenozoa</taxon>
        <taxon>Kinetoplastea</taxon>
        <taxon>Metakinetoplastina</taxon>
        <taxon>Trypanosomatida</taxon>
        <taxon>Trypanosomatidae</taxon>
        <taxon>Leishmaniinae</taxon>
        <taxon>Leishmania</taxon>
    </lineage>
</organism>
<keyword evidence="3" id="KW-1185">Reference proteome</keyword>
<keyword evidence="1" id="KW-1133">Transmembrane helix</keyword>
<dbReference type="Proteomes" id="UP000007259">
    <property type="component" value="Chromosome 33"/>
</dbReference>
<dbReference type="AlphaFoldDB" id="E9B5F4"/>
<proteinExistence type="predicted"/>
<evidence type="ECO:0000313" key="2">
    <source>
        <dbReference type="EMBL" id="CBZ30474.1"/>
    </source>
</evidence>
<dbReference type="RefSeq" id="XP_003878921.1">
    <property type="nucleotide sequence ID" value="XM_003878872.1"/>
</dbReference>
<keyword evidence="1" id="KW-0472">Membrane</keyword>